<dbReference type="Pfam" id="PF22807">
    <property type="entry name" value="TrAA12"/>
    <property type="match status" value="2"/>
</dbReference>
<feature type="compositionally biased region" description="Basic and acidic residues" evidence="1">
    <location>
        <begin position="78"/>
        <end position="88"/>
    </location>
</feature>
<dbReference type="PANTHER" id="PTHR19328">
    <property type="entry name" value="HEDGEHOG-INTERACTING PROTEIN"/>
    <property type="match status" value="1"/>
</dbReference>
<dbReference type="InterPro" id="IPR054539">
    <property type="entry name" value="Beta-prop_PDH"/>
</dbReference>
<protein>
    <submittedName>
        <fullName evidence="3">Sorbosone dehydrogenase family protein</fullName>
    </submittedName>
</protein>
<dbReference type="SUPFAM" id="SSF50952">
    <property type="entry name" value="Soluble quinoprotein glucose dehydrogenase"/>
    <property type="match status" value="1"/>
</dbReference>
<dbReference type="Gene3D" id="2.120.10.30">
    <property type="entry name" value="TolB, C-terminal domain"/>
    <property type="match status" value="1"/>
</dbReference>
<dbReference type="KEGG" id="tsph:KIH39_18505"/>
<dbReference type="AlphaFoldDB" id="A0A8E6BAV3"/>
<dbReference type="InterPro" id="IPR011041">
    <property type="entry name" value="Quinoprot_gluc/sorb_DH_b-prop"/>
</dbReference>
<feature type="region of interest" description="Disordered" evidence="1">
    <location>
        <begin position="74"/>
        <end position="108"/>
    </location>
</feature>
<feature type="domain" description="Pyrroloquinoline quinone-dependent pyranose dehydrogenase beta-propeller" evidence="2">
    <location>
        <begin position="38"/>
        <end position="254"/>
    </location>
</feature>
<feature type="domain" description="Pyrroloquinoline quinone-dependent pyranose dehydrogenase beta-propeller" evidence="2">
    <location>
        <begin position="298"/>
        <end position="403"/>
    </location>
</feature>
<evidence type="ECO:0000259" key="2">
    <source>
        <dbReference type="Pfam" id="PF22807"/>
    </source>
</evidence>
<accession>A0A8E6BAV3</accession>
<evidence type="ECO:0000313" key="4">
    <source>
        <dbReference type="Proteomes" id="UP000676194"/>
    </source>
</evidence>
<evidence type="ECO:0000313" key="3">
    <source>
        <dbReference type="EMBL" id="QVL34951.1"/>
    </source>
</evidence>
<dbReference type="EMBL" id="CP074694">
    <property type="protein sequence ID" value="QVL34951.1"/>
    <property type="molecule type" value="Genomic_DNA"/>
</dbReference>
<dbReference type="Proteomes" id="UP000676194">
    <property type="component" value="Chromosome"/>
</dbReference>
<sequence>MLVLLFAQQPPSLPKPFATPSVTKHPKVIGWPEGKMPKAPEGFEVSLFADKLDSPRWITVLPNGDILVAEARTPPKKQAPEKVKEGMKQSKAAGESANRITLLRPSPDGKSVQSRHIFMKDLNNPFGMALIKNTLYIGCMDAVVRVAYTEGLTEIREKPMEVHALPTGGYNNHWTRNVVPNVEGTKLFVTVGSGSNVGEHGTQNEILRANILEMNLDGTELRVYAWGLRNPVGLAWEPQTRKLWTVVNERDELGDELVPDYLTQVKAGGFYGWPYSYFGANEDPRRKGERPDLIAKALTPDYSLGSHTASLGLTFCTSDHFPKHYSQGAFIGQHGSWNRSQFVGYRVAFVPFKEGHPSGQAEDFLTGFIANEDEVYGRPVGVTFAKDGALLVADDASNCIWRVAAK</sequence>
<keyword evidence="4" id="KW-1185">Reference proteome</keyword>
<evidence type="ECO:0000256" key="1">
    <source>
        <dbReference type="SAM" id="MobiDB-lite"/>
    </source>
</evidence>
<reference evidence="3" key="1">
    <citation type="submission" date="2021-05" db="EMBL/GenBank/DDBJ databases">
        <title>Complete genome sequence of the cellulolytic planctomycete Telmatocola sphagniphila SP2T and characterization of the first cellulase from planctomycetes.</title>
        <authorList>
            <person name="Rakitin A.L."/>
            <person name="Beletsky A.V."/>
            <person name="Naumoff D.G."/>
            <person name="Kulichevskaya I.S."/>
            <person name="Mardanov A.V."/>
            <person name="Ravin N.V."/>
            <person name="Dedysh S.N."/>
        </authorList>
    </citation>
    <scope>NUCLEOTIDE SEQUENCE</scope>
    <source>
        <strain evidence="3">SP2T</strain>
    </source>
</reference>
<gene>
    <name evidence="3" type="ORF">KIH39_18505</name>
</gene>
<organism evidence="3 4">
    <name type="scientific">Telmatocola sphagniphila</name>
    <dbReference type="NCBI Taxonomy" id="1123043"/>
    <lineage>
        <taxon>Bacteria</taxon>
        <taxon>Pseudomonadati</taxon>
        <taxon>Planctomycetota</taxon>
        <taxon>Planctomycetia</taxon>
        <taxon>Gemmatales</taxon>
        <taxon>Gemmataceae</taxon>
    </lineage>
</organism>
<proteinExistence type="predicted"/>
<name>A0A8E6BAV3_9BACT</name>
<dbReference type="InterPro" id="IPR011042">
    <property type="entry name" value="6-blade_b-propeller_TolB-like"/>
</dbReference>
<dbReference type="PANTHER" id="PTHR19328:SF55">
    <property type="entry name" value="BLR6566 PROTEIN"/>
    <property type="match status" value="1"/>
</dbReference>